<sequence>MVYAMGWQHNLVSSMSFSWVDLIVENLKWIVNSWDKWSHRLPLQGVNFKLLNTRSLDKFDRSDSEVLTEIAEQLLDQESIGQPISGIIYCHPAEDRIFSGATQRNMRAVIELFLGRQELHRLTILVLPTTGVEQSAEVAVRQLMGGDSLVFNKAHVGGATIVAGKWSLDDFSSHLQRFCSIPPFRPPVCQALTGEYSAQHYVGNAMGYYTKQSMESHATALNRQTIDANRELEEQVACYKAEFERRATHQCTTKDPLDNVLRERLRQTEKEYASLRSQVQLQNGYEQGEIVRDLNKINDMVARVSQSISEHLVDVYSQSAFNKSHTEVTLSDARDISKLEAWLQERRGQMSLLPNQATLSSGECLSADNFLDFLFRAHLCKTLDENIFRPFHPLIEPDESARFDGYYREVQQQEHQYTAGRWRSITFRMLGSQKTSEEHIHRVLQEFVAHLLKPLAKYFFALSDISLGEHHYDDLFQVFHASWEWSSRVKTEVIMLGDFCPVTLVPGPFNSNSMVEFETYSHAPHSKFVLSTLGLGLVVREARGGGILPDETVLLKTKVLTDAYYTSN</sequence>
<dbReference type="AlphaFoldDB" id="A0A8H3CL45"/>
<protein>
    <submittedName>
        <fullName evidence="2">Uncharacterized protein</fullName>
    </submittedName>
</protein>
<dbReference type="Proteomes" id="UP000663888">
    <property type="component" value="Unassembled WGS sequence"/>
</dbReference>
<feature type="coiled-coil region" evidence="1">
    <location>
        <begin position="222"/>
        <end position="278"/>
    </location>
</feature>
<proteinExistence type="predicted"/>
<name>A0A8H3CL45_9AGAM</name>
<accession>A0A8H3CL45</accession>
<evidence type="ECO:0000313" key="2">
    <source>
        <dbReference type="EMBL" id="CAE6485367.1"/>
    </source>
</evidence>
<comment type="caution">
    <text evidence="2">The sequence shown here is derived from an EMBL/GenBank/DDBJ whole genome shotgun (WGS) entry which is preliminary data.</text>
</comment>
<gene>
    <name evidence="2" type="ORF">RDB_LOCUS131016</name>
</gene>
<evidence type="ECO:0000313" key="3">
    <source>
        <dbReference type="Proteomes" id="UP000663888"/>
    </source>
</evidence>
<evidence type="ECO:0000256" key="1">
    <source>
        <dbReference type="SAM" id="Coils"/>
    </source>
</evidence>
<dbReference type="EMBL" id="CAJMWX010001377">
    <property type="protein sequence ID" value="CAE6485367.1"/>
    <property type="molecule type" value="Genomic_DNA"/>
</dbReference>
<keyword evidence="1" id="KW-0175">Coiled coil</keyword>
<organism evidence="2 3">
    <name type="scientific">Rhizoctonia solani</name>
    <dbReference type="NCBI Taxonomy" id="456999"/>
    <lineage>
        <taxon>Eukaryota</taxon>
        <taxon>Fungi</taxon>
        <taxon>Dikarya</taxon>
        <taxon>Basidiomycota</taxon>
        <taxon>Agaricomycotina</taxon>
        <taxon>Agaricomycetes</taxon>
        <taxon>Cantharellales</taxon>
        <taxon>Ceratobasidiaceae</taxon>
        <taxon>Rhizoctonia</taxon>
    </lineage>
</organism>
<reference evidence="2" key="1">
    <citation type="submission" date="2021-01" db="EMBL/GenBank/DDBJ databases">
        <authorList>
            <person name="Kaushik A."/>
        </authorList>
    </citation>
    <scope>NUCLEOTIDE SEQUENCE</scope>
    <source>
        <strain evidence="2">AG4-R118</strain>
    </source>
</reference>